<name>A0A5J4PDL6_9ZZZZ</name>
<organism evidence="2">
    <name type="scientific">termite gut metagenome</name>
    <dbReference type="NCBI Taxonomy" id="433724"/>
    <lineage>
        <taxon>unclassified sequences</taxon>
        <taxon>metagenomes</taxon>
        <taxon>organismal metagenomes</taxon>
    </lineage>
</organism>
<dbReference type="Gene3D" id="2.60.120.260">
    <property type="entry name" value="Galactose-binding domain-like"/>
    <property type="match status" value="1"/>
</dbReference>
<dbReference type="InterPro" id="IPR005084">
    <property type="entry name" value="CBM6"/>
</dbReference>
<dbReference type="PROSITE" id="PS51175">
    <property type="entry name" value="CBM6"/>
    <property type="match status" value="1"/>
</dbReference>
<dbReference type="AlphaFoldDB" id="A0A5J4PDL6"/>
<dbReference type="GO" id="GO:0030246">
    <property type="term" value="F:carbohydrate binding"/>
    <property type="evidence" value="ECO:0007669"/>
    <property type="project" value="InterPro"/>
</dbReference>
<feature type="domain" description="CBM6" evidence="1">
    <location>
        <begin position="91"/>
        <end position="219"/>
    </location>
</feature>
<evidence type="ECO:0000313" key="2">
    <source>
        <dbReference type="EMBL" id="KAA6307555.1"/>
    </source>
</evidence>
<evidence type="ECO:0000259" key="1">
    <source>
        <dbReference type="PROSITE" id="PS51175"/>
    </source>
</evidence>
<gene>
    <name evidence="2" type="ORF">EZS27_040774</name>
</gene>
<protein>
    <recommendedName>
        <fullName evidence="1">CBM6 domain-containing protein</fullName>
    </recommendedName>
</protein>
<reference evidence="2" key="1">
    <citation type="submission" date="2019-03" db="EMBL/GenBank/DDBJ databases">
        <title>Single cell metagenomics reveals metabolic interactions within the superorganism composed of flagellate Streblomastix strix and complex community of Bacteroidetes bacteria on its surface.</title>
        <authorList>
            <person name="Treitli S.C."/>
            <person name="Kolisko M."/>
            <person name="Husnik F."/>
            <person name="Keeling P."/>
            <person name="Hampl V."/>
        </authorList>
    </citation>
    <scope>NUCLEOTIDE SEQUENCE</scope>
    <source>
        <strain evidence="2">STM</strain>
    </source>
</reference>
<dbReference type="Pfam" id="PF03422">
    <property type="entry name" value="CBM_6"/>
    <property type="match status" value="1"/>
</dbReference>
<dbReference type="InterPro" id="IPR008979">
    <property type="entry name" value="Galactose-bd-like_sf"/>
</dbReference>
<dbReference type="EMBL" id="SNRY01009088">
    <property type="protein sequence ID" value="KAA6307555.1"/>
    <property type="molecule type" value="Genomic_DNA"/>
</dbReference>
<sequence length="223" mass="24865">MKRYFGIKNWSKHLFAVASILIVYSCTNTGNYAGKPFTDSVFTDAPQVIPGKVLCAYYDLGGEGVAYHDATEKNHGSGELNPANGTYHNEFRIDEGVDISYTKEGIDDTPNNIVAPDEMGMFYVGWTAPDEWINYTVDVKETGTYNICFFFSAEVDGAISLSVDEKDITGVLQIPSTSSPHKWNRIDNLAEVQLKKGTRILTLHTKEAGKMNYAWFDFSLKSK</sequence>
<dbReference type="PROSITE" id="PS51257">
    <property type="entry name" value="PROKAR_LIPOPROTEIN"/>
    <property type="match status" value="1"/>
</dbReference>
<dbReference type="SUPFAM" id="SSF49785">
    <property type="entry name" value="Galactose-binding domain-like"/>
    <property type="match status" value="1"/>
</dbReference>
<proteinExistence type="predicted"/>
<comment type="caution">
    <text evidence="2">The sequence shown here is derived from an EMBL/GenBank/DDBJ whole genome shotgun (WGS) entry which is preliminary data.</text>
</comment>
<dbReference type="CDD" id="cd04080">
    <property type="entry name" value="CBM6_cellulase-like"/>
    <property type="match status" value="1"/>
</dbReference>
<accession>A0A5J4PDL6</accession>